<keyword evidence="3" id="KW-0274">FAD</keyword>
<dbReference type="Proteomes" id="UP000475385">
    <property type="component" value="Unassembled WGS sequence"/>
</dbReference>
<dbReference type="InterPro" id="IPR045170">
    <property type="entry name" value="MTOX"/>
</dbReference>
<sequence>MGSAIILGAGIMGLSTAWALARAGWSVQVVEQDGVPNPRGSSVDDHRLIRHAYGAAAGYMRMIDPAYAAWDLLFAEAGERPYVATGVLALANAPGGWLADSRATLRGDGHAVTELTGAEVAARYPYLSGDGIAAAFHLPTGGVLLARRIVELLAARLAARGVPIQRGQAVAVDPARGALTLADGTRMEADLLVVAAGPWAPRLLPALAARVRPTRQIIVRLAPPTEHAEGWARAPMLLDLAEDGGFYAVPPVAGTPLKIGDHRFAPHGDPEEPREATAAEAEEILAYARHRIRGLAEYRVLSAAACYYDVEPQERFVVERLGARAFVMSGFSGHGFKFGALLGLAMARAAGDESLGRAISAWAAGDAPPPPGLLADLPQEITA</sequence>
<dbReference type="GO" id="GO:0050660">
    <property type="term" value="F:flavin adenine dinucleotide binding"/>
    <property type="evidence" value="ECO:0007669"/>
    <property type="project" value="InterPro"/>
</dbReference>
<dbReference type="Gene3D" id="3.30.9.10">
    <property type="entry name" value="D-Amino Acid Oxidase, subunit A, domain 2"/>
    <property type="match status" value="1"/>
</dbReference>
<evidence type="ECO:0000313" key="7">
    <source>
        <dbReference type="Proteomes" id="UP000475385"/>
    </source>
</evidence>
<dbReference type="InterPro" id="IPR036188">
    <property type="entry name" value="FAD/NAD-bd_sf"/>
</dbReference>
<dbReference type="AlphaFoldDB" id="A0A6M1LL52"/>
<accession>A0A6M1LL52</accession>
<keyword evidence="2" id="KW-0285">Flavoprotein</keyword>
<reference evidence="6 7" key="1">
    <citation type="submission" date="2020-02" db="EMBL/GenBank/DDBJ databases">
        <authorList>
            <person name="Kim H.M."/>
            <person name="Jeon C.O."/>
        </authorList>
    </citation>
    <scope>NUCLEOTIDE SEQUENCE [LARGE SCALE GENOMIC DNA]</scope>
    <source>
        <strain evidence="6 7">PeD5</strain>
    </source>
</reference>
<dbReference type="GO" id="GO:0008115">
    <property type="term" value="F:sarcosine oxidase activity"/>
    <property type="evidence" value="ECO:0007669"/>
    <property type="project" value="TreeGrafter"/>
</dbReference>
<evidence type="ECO:0000256" key="3">
    <source>
        <dbReference type="ARBA" id="ARBA00022827"/>
    </source>
</evidence>
<evidence type="ECO:0000313" key="6">
    <source>
        <dbReference type="EMBL" id="NGM21075.1"/>
    </source>
</evidence>
<gene>
    <name evidence="6" type="ORF">G3576_13710</name>
</gene>
<dbReference type="SUPFAM" id="SSF54373">
    <property type="entry name" value="FAD-linked reductases, C-terminal domain"/>
    <property type="match status" value="1"/>
</dbReference>
<keyword evidence="7" id="KW-1185">Reference proteome</keyword>
<dbReference type="PANTHER" id="PTHR10961">
    <property type="entry name" value="PEROXISOMAL SARCOSINE OXIDASE"/>
    <property type="match status" value="1"/>
</dbReference>
<evidence type="ECO:0000259" key="5">
    <source>
        <dbReference type="Pfam" id="PF01266"/>
    </source>
</evidence>
<comment type="cofactor">
    <cofactor evidence="1">
        <name>FAD</name>
        <dbReference type="ChEBI" id="CHEBI:57692"/>
    </cofactor>
</comment>
<comment type="caution">
    <text evidence="6">The sequence shown here is derived from an EMBL/GenBank/DDBJ whole genome shotgun (WGS) entry which is preliminary data.</text>
</comment>
<dbReference type="RefSeq" id="WP_164694987.1">
    <property type="nucleotide sequence ID" value="NZ_JAAIKB010000005.1"/>
</dbReference>
<feature type="domain" description="FAD dependent oxidoreductase" evidence="5">
    <location>
        <begin position="4"/>
        <end position="348"/>
    </location>
</feature>
<evidence type="ECO:0000256" key="4">
    <source>
        <dbReference type="ARBA" id="ARBA00023002"/>
    </source>
</evidence>
<dbReference type="Gene3D" id="3.50.50.60">
    <property type="entry name" value="FAD/NAD(P)-binding domain"/>
    <property type="match status" value="1"/>
</dbReference>
<dbReference type="InterPro" id="IPR006076">
    <property type="entry name" value="FAD-dep_OxRdtase"/>
</dbReference>
<dbReference type="EMBL" id="JAAIKB010000005">
    <property type="protein sequence ID" value="NGM21075.1"/>
    <property type="molecule type" value="Genomic_DNA"/>
</dbReference>
<protein>
    <submittedName>
        <fullName evidence="6">FAD-dependent oxidoreductase</fullName>
    </submittedName>
</protein>
<evidence type="ECO:0000256" key="1">
    <source>
        <dbReference type="ARBA" id="ARBA00001974"/>
    </source>
</evidence>
<keyword evidence="4" id="KW-0560">Oxidoreductase</keyword>
<dbReference type="PANTHER" id="PTHR10961:SF7">
    <property type="entry name" value="FAD DEPENDENT OXIDOREDUCTASE DOMAIN-CONTAINING PROTEIN"/>
    <property type="match status" value="1"/>
</dbReference>
<dbReference type="SUPFAM" id="SSF51905">
    <property type="entry name" value="FAD/NAD(P)-binding domain"/>
    <property type="match status" value="1"/>
</dbReference>
<evidence type="ECO:0000256" key="2">
    <source>
        <dbReference type="ARBA" id="ARBA00022630"/>
    </source>
</evidence>
<organism evidence="6 7">
    <name type="scientific">Falsiroseomonas algicola</name>
    <dbReference type="NCBI Taxonomy" id="2716930"/>
    <lineage>
        <taxon>Bacteria</taxon>
        <taxon>Pseudomonadati</taxon>
        <taxon>Pseudomonadota</taxon>
        <taxon>Alphaproteobacteria</taxon>
        <taxon>Acetobacterales</taxon>
        <taxon>Roseomonadaceae</taxon>
        <taxon>Falsiroseomonas</taxon>
    </lineage>
</organism>
<name>A0A6M1LL52_9PROT</name>
<dbReference type="Pfam" id="PF01266">
    <property type="entry name" value="DAO"/>
    <property type="match status" value="1"/>
</dbReference>
<reference evidence="6 7" key="2">
    <citation type="submission" date="2020-03" db="EMBL/GenBank/DDBJ databases">
        <title>Roseomonas stagni sp. nov., isolated from pond water in Japan.</title>
        <authorList>
            <person name="Furuhata K."/>
            <person name="Miyamoto H."/>
            <person name="Goto K."/>
        </authorList>
    </citation>
    <scope>NUCLEOTIDE SEQUENCE [LARGE SCALE GENOMIC DNA]</scope>
    <source>
        <strain evidence="6 7">PeD5</strain>
    </source>
</reference>
<proteinExistence type="predicted"/>